<organism evidence="1 2">
    <name type="scientific">Vigna mungo</name>
    <name type="common">Black gram</name>
    <name type="synonym">Phaseolus mungo</name>
    <dbReference type="NCBI Taxonomy" id="3915"/>
    <lineage>
        <taxon>Eukaryota</taxon>
        <taxon>Viridiplantae</taxon>
        <taxon>Streptophyta</taxon>
        <taxon>Embryophyta</taxon>
        <taxon>Tracheophyta</taxon>
        <taxon>Spermatophyta</taxon>
        <taxon>Magnoliopsida</taxon>
        <taxon>eudicotyledons</taxon>
        <taxon>Gunneridae</taxon>
        <taxon>Pentapetalae</taxon>
        <taxon>rosids</taxon>
        <taxon>fabids</taxon>
        <taxon>Fabales</taxon>
        <taxon>Fabaceae</taxon>
        <taxon>Papilionoideae</taxon>
        <taxon>50 kb inversion clade</taxon>
        <taxon>NPAAA clade</taxon>
        <taxon>indigoferoid/millettioid clade</taxon>
        <taxon>Phaseoleae</taxon>
        <taxon>Vigna</taxon>
    </lineage>
</organism>
<evidence type="ECO:0000313" key="1">
    <source>
        <dbReference type="EMBL" id="WVZ14615.1"/>
    </source>
</evidence>
<protein>
    <submittedName>
        <fullName evidence="1">Uncharacterized protein</fullName>
    </submittedName>
</protein>
<reference evidence="1 2" key="1">
    <citation type="journal article" date="2023" name="Life. Sci Alliance">
        <title>Evolutionary insights into 3D genome organization and epigenetic landscape of Vigna mungo.</title>
        <authorList>
            <person name="Junaid A."/>
            <person name="Singh B."/>
            <person name="Bhatia S."/>
        </authorList>
    </citation>
    <scope>NUCLEOTIDE SEQUENCE [LARGE SCALE GENOMIC DNA]</scope>
    <source>
        <strain evidence="1">Urdbean</strain>
    </source>
</reference>
<proteinExistence type="predicted"/>
<name>A0AAQ3NRS1_VIGMU</name>
<dbReference type="Proteomes" id="UP001374535">
    <property type="component" value="Chromosome 4"/>
</dbReference>
<accession>A0AAQ3NRS1</accession>
<sequence>MKITNNSYIEYLYFLSLSHVAALQHPCCFCPKNNSMDYNIFLLHMLLHVFLSQKEFPLSHPFYEFGPICSTNSTLSEFNNHFSISSLPAIYPLCNVPATYRDC</sequence>
<dbReference type="AlphaFoldDB" id="A0AAQ3NRS1"/>
<keyword evidence="2" id="KW-1185">Reference proteome</keyword>
<dbReference type="EMBL" id="CP144697">
    <property type="protein sequence ID" value="WVZ14615.1"/>
    <property type="molecule type" value="Genomic_DNA"/>
</dbReference>
<evidence type="ECO:0000313" key="2">
    <source>
        <dbReference type="Proteomes" id="UP001374535"/>
    </source>
</evidence>
<gene>
    <name evidence="1" type="ORF">V8G54_012181</name>
</gene>